<name>A0A1Y1ICX3_KLENI</name>
<dbReference type="EMBL" id="DF237377">
    <property type="protein sequence ID" value="GAQ88443.1"/>
    <property type="molecule type" value="Genomic_DNA"/>
</dbReference>
<dbReference type="Pfam" id="PF01789">
    <property type="entry name" value="PsbP"/>
    <property type="match status" value="1"/>
</dbReference>
<dbReference type="Proteomes" id="UP000054558">
    <property type="component" value="Unassembled WGS sequence"/>
</dbReference>
<dbReference type="SUPFAM" id="SSF55724">
    <property type="entry name" value="Mog1p/PsbP-like"/>
    <property type="match status" value="1"/>
</dbReference>
<dbReference type="GO" id="GO:0009654">
    <property type="term" value="C:photosystem II oxygen evolving complex"/>
    <property type="evidence" value="ECO:0007669"/>
    <property type="project" value="InterPro"/>
</dbReference>
<sequence length="270" mass="29116">MASSLLAEGTRCCFSLPQAHGAKDKQLAQSLRPQLNQISYQRPSRQLKGGKCSVQAVHDAETSVSRSVPPSRREVLQALASLAVAGATGACCQPAAAGEGGSTQFLPYMDSDGKFGLSIPADWAQGEGKASSQRRVVAFFKEGDTDTNVNVVITPLSADYTKMGSFGTAEAFGETLVNGLDRSWAKPKGPEAKLLDAKTKNGRYFVEYTFQAPGQMKRHLMSSIGMGFDGTYNRLYTVTAQAREEEFAQYAGVLNKVLSSFELKFKSPVY</sequence>
<dbReference type="GO" id="GO:0005509">
    <property type="term" value="F:calcium ion binding"/>
    <property type="evidence" value="ECO:0007669"/>
    <property type="project" value="InterPro"/>
</dbReference>
<keyword evidence="3" id="KW-1185">Reference proteome</keyword>
<dbReference type="STRING" id="105231.A0A1Y1ICX3"/>
<dbReference type="OMA" id="ILIPQDW"/>
<evidence type="ECO:0000313" key="3">
    <source>
        <dbReference type="Proteomes" id="UP000054558"/>
    </source>
</evidence>
<dbReference type="PANTHER" id="PTHR31407:SF17">
    <property type="entry name" value="PSBP DOMAIN-CONTAINING PROTEIN 3, CHLOROPLASTIC"/>
    <property type="match status" value="1"/>
</dbReference>
<evidence type="ECO:0000313" key="2">
    <source>
        <dbReference type="EMBL" id="GAQ88443.1"/>
    </source>
</evidence>
<dbReference type="AlphaFoldDB" id="A0A1Y1ICX3"/>
<protein>
    <submittedName>
        <fullName evidence="2">PsbP domain-containing protein 3</fullName>
    </submittedName>
</protein>
<accession>A0A1Y1ICX3</accession>
<feature type="domain" description="PsbP C-terminal" evidence="1">
    <location>
        <begin position="104"/>
        <end position="262"/>
    </location>
</feature>
<dbReference type="PANTHER" id="PTHR31407">
    <property type="match status" value="1"/>
</dbReference>
<evidence type="ECO:0000259" key="1">
    <source>
        <dbReference type="Pfam" id="PF01789"/>
    </source>
</evidence>
<dbReference type="GO" id="GO:0009535">
    <property type="term" value="C:chloroplast thylakoid membrane"/>
    <property type="evidence" value="ECO:0000318"/>
    <property type="project" value="GO_Central"/>
</dbReference>
<dbReference type="PROSITE" id="PS51318">
    <property type="entry name" value="TAT"/>
    <property type="match status" value="1"/>
</dbReference>
<dbReference type="InterPro" id="IPR006311">
    <property type="entry name" value="TAT_signal"/>
</dbReference>
<organism evidence="2 3">
    <name type="scientific">Klebsormidium nitens</name>
    <name type="common">Green alga</name>
    <name type="synonym">Ulothrix nitens</name>
    <dbReference type="NCBI Taxonomy" id="105231"/>
    <lineage>
        <taxon>Eukaryota</taxon>
        <taxon>Viridiplantae</taxon>
        <taxon>Streptophyta</taxon>
        <taxon>Klebsormidiophyceae</taxon>
        <taxon>Klebsormidiales</taxon>
        <taxon>Klebsormidiaceae</taxon>
        <taxon>Klebsormidium</taxon>
    </lineage>
</organism>
<dbReference type="OrthoDB" id="2013293at2759"/>
<gene>
    <name evidence="2" type="ORF">KFL_004280140</name>
</gene>
<dbReference type="InterPro" id="IPR002683">
    <property type="entry name" value="PsbP_C"/>
</dbReference>
<dbReference type="GO" id="GO:0048564">
    <property type="term" value="P:photosystem I assembly"/>
    <property type="evidence" value="ECO:0000318"/>
    <property type="project" value="GO_Central"/>
</dbReference>
<reference evidence="2 3" key="1">
    <citation type="journal article" date="2014" name="Nat. Commun.">
        <title>Klebsormidium flaccidum genome reveals primary factors for plant terrestrial adaptation.</title>
        <authorList>
            <person name="Hori K."/>
            <person name="Maruyama F."/>
            <person name="Fujisawa T."/>
            <person name="Togashi T."/>
            <person name="Yamamoto N."/>
            <person name="Seo M."/>
            <person name="Sato S."/>
            <person name="Yamada T."/>
            <person name="Mori H."/>
            <person name="Tajima N."/>
            <person name="Moriyama T."/>
            <person name="Ikeuchi M."/>
            <person name="Watanabe M."/>
            <person name="Wada H."/>
            <person name="Kobayashi K."/>
            <person name="Saito M."/>
            <person name="Masuda T."/>
            <person name="Sasaki-Sekimoto Y."/>
            <person name="Mashiguchi K."/>
            <person name="Awai K."/>
            <person name="Shimojima M."/>
            <person name="Masuda S."/>
            <person name="Iwai M."/>
            <person name="Nobusawa T."/>
            <person name="Narise T."/>
            <person name="Kondo S."/>
            <person name="Saito H."/>
            <person name="Sato R."/>
            <person name="Murakawa M."/>
            <person name="Ihara Y."/>
            <person name="Oshima-Yamada Y."/>
            <person name="Ohtaka K."/>
            <person name="Satoh M."/>
            <person name="Sonobe K."/>
            <person name="Ishii M."/>
            <person name="Ohtani R."/>
            <person name="Kanamori-Sato M."/>
            <person name="Honoki R."/>
            <person name="Miyazaki D."/>
            <person name="Mochizuki H."/>
            <person name="Umetsu J."/>
            <person name="Higashi K."/>
            <person name="Shibata D."/>
            <person name="Kamiya Y."/>
            <person name="Sato N."/>
            <person name="Nakamura Y."/>
            <person name="Tabata S."/>
            <person name="Ida S."/>
            <person name="Kurokawa K."/>
            <person name="Ohta H."/>
        </authorList>
    </citation>
    <scope>NUCLEOTIDE SEQUENCE [LARGE SCALE GENOMIC DNA]</scope>
    <source>
        <strain evidence="2 3">NIES-2285</strain>
    </source>
</reference>
<dbReference type="Gene3D" id="3.40.1000.10">
    <property type="entry name" value="Mog1/PsbP, alpha/beta/alpha sandwich"/>
    <property type="match status" value="1"/>
</dbReference>
<dbReference type="InterPro" id="IPR016123">
    <property type="entry name" value="Mog1/PsbP_a/b/a-sand"/>
</dbReference>
<proteinExistence type="predicted"/>
<dbReference type="GO" id="GO:0019898">
    <property type="term" value="C:extrinsic component of membrane"/>
    <property type="evidence" value="ECO:0007669"/>
    <property type="project" value="InterPro"/>
</dbReference>